<evidence type="ECO:0000256" key="3">
    <source>
        <dbReference type="ARBA" id="ARBA00022475"/>
    </source>
</evidence>
<dbReference type="PANTHER" id="PTHR30106">
    <property type="entry name" value="INNER MEMBRANE PROTEIN YEIH-RELATED"/>
    <property type="match status" value="1"/>
</dbReference>
<evidence type="ECO:0000256" key="4">
    <source>
        <dbReference type="ARBA" id="ARBA00022692"/>
    </source>
</evidence>
<keyword evidence="6 7" id="KW-0472">Membrane</keyword>
<feature type="transmembrane region" description="Helical" evidence="7">
    <location>
        <begin position="276"/>
        <end position="299"/>
    </location>
</feature>
<feature type="transmembrane region" description="Helical" evidence="7">
    <location>
        <begin position="9"/>
        <end position="26"/>
    </location>
</feature>
<dbReference type="AlphaFoldDB" id="A0A4U8U4U3"/>
<dbReference type="RefSeq" id="WP_034580293.1">
    <property type="nucleotide sequence ID" value="NZ_FZMS01000007.1"/>
</dbReference>
<comment type="caution">
    <text evidence="8">The sequence shown here is derived from an EMBL/GenBank/DDBJ whole genome shotgun (WGS) entry which is preliminary data.</text>
</comment>
<feature type="transmembrane region" description="Helical" evidence="7">
    <location>
        <begin position="60"/>
        <end position="82"/>
    </location>
</feature>
<accession>A0A4U8U4U3</accession>
<name>A0A4U8U4U3_9HELI</name>
<feature type="transmembrane region" description="Helical" evidence="7">
    <location>
        <begin position="32"/>
        <end position="53"/>
    </location>
</feature>
<proteinExistence type="inferred from homology"/>
<protein>
    <submittedName>
        <fullName evidence="8">YeiH family putative sulfate export transporter</fullName>
    </submittedName>
</protein>
<reference evidence="8 9" key="1">
    <citation type="journal article" date="2014" name="Genome Announc.">
        <title>Draft genome sequences of eight enterohepatic helicobacter species isolated from both laboratory and wild rodents.</title>
        <authorList>
            <person name="Sheh A."/>
            <person name="Shen Z."/>
            <person name="Fox J.G."/>
        </authorList>
    </citation>
    <scope>NUCLEOTIDE SEQUENCE [LARGE SCALE GENOMIC DNA]</scope>
    <source>
        <strain evidence="8 9">ATCC 49320</strain>
    </source>
</reference>
<dbReference type="Proteomes" id="UP000029857">
    <property type="component" value="Unassembled WGS sequence"/>
</dbReference>
<feature type="transmembrane region" description="Helical" evidence="7">
    <location>
        <begin position="94"/>
        <end position="113"/>
    </location>
</feature>
<organism evidence="8 9">
    <name type="scientific">Helicobacter bilis</name>
    <dbReference type="NCBI Taxonomy" id="37372"/>
    <lineage>
        <taxon>Bacteria</taxon>
        <taxon>Pseudomonadati</taxon>
        <taxon>Campylobacterota</taxon>
        <taxon>Epsilonproteobacteria</taxon>
        <taxon>Campylobacterales</taxon>
        <taxon>Helicobacteraceae</taxon>
        <taxon>Helicobacter</taxon>
    </lineage>
</organism>
<comment type="similarity">
    <text evidence="2">Belongs to the UPF0324 family.</text>
</comment>
<feature type="transmembrane region" description="Helical" evidence="7">
    <location>
        <begin position="251"/>
        <end position="270"/>
    </location>
</feature>
<feature type="transmembrane region" description="Helical" evidence="7">
    <location>
        <begin position="311"/>
        <end position="333"/>
    </location>
</feature>
<comment type="subcellular location">
    <subcellularLocation>
        <location evidence="1">Cell membrane</location>
        <topology evidence="1">Multi-pass membrane protein</topology>
    </subcellularLocation>
</comment>
<evidence type="ECO:0000313" key="9">
    <source>
        <dbReference type="Proteomes" id="UP000029857"/>
    </source>
</evidence>
<evidence type="ECO:0000313" key="8">
    <source>
        <dbReference type="EMBL" id="TLE08517.1"/>
    </source>
</evidence>
<feature type="transmembrane region" description="Helical" evidence="7">
    <location>
        <begin position="156"/>
        <end position="178"/>
    </location>
</feature>
<dbReference type="PANTHER" id="PTHR30106:SF2">
    <property type="entry name" value="UPF0324 INNER MEMBRANE PROTEIN YEIH"/>
    <property type="match status" value="1"/>
</dbReference>
<dbReference type="GO" id="GO:0005886">
    <property type="term" value="C:plasma membrane"/>
    <property type="evidence" value="ECO:0007669"/>
    <property type="project" value="UniProtKB-SubCell"/>
</dbReference>
<dbReference type="EMBL" id="JRPJ02000047">
    <property type="protein sequence ID" value="TLE08517.1"/>
    <property type="molecule type" value="Genomic_DNA"/>
</dbReference>
<evidence type="ECO:0000256" key="1">
    <source>
        <dbReference type="ARBA" id="ARBA00004651"/>
    </source>
</evidence>
<evidence type="ECO:0000256" key="5">
    <source>
        <dbReference type="ARBA" id="ARBA00022989"/>
    </source>
</evidence>
<evidence type="ECO:0000256" key="6">
    <source>
        <dbReference type="ARBA" id="ARBA00023136"/>
    </source>
</evidence>
<evidence type="ECO:0000256" key="2">
    <source>
        <dbReference type="ARBA" id="ARBA00007977"/>
    </source>
</evidence>
<keyword evidence="5 7" id="KW-1133">Transmembrane helix</keyword>
<dbReference type="Pfam" id="PF03601">
    <property type="entry name" value="Cons_hypoth698"/>
    <property type="match status" value="1"/>
</dbReference>
<sequence length="339" mass="36085">MQVNIAKNYILGVVAVALLAFLSIAIVRIPSIAALSLSPLIIGILLGVLLSFVYHKKQDFIGLGVTFSAKKILRFGIILYGFNVSIAEIGEVGFIGIAACVFVVVCIMGLGVWIGMKWLKLDRDIAILVSGGSAICGAAAILALESSLKSEAYKGVIAVGTVVIFGLIAMFAYPILYASGIIPFTHTQEGLYIGLTLHEVANIVGAGGAISDECANFALITKMIRVILLIPLLLIVPMLCSKTQDGGGKKLHIPWFAFGFLGVVILHSYVDFSDNIVMACKFVSAFCLTMAMSALGLQIDFKKFKSAGGGAFMLAFILFILLCIGGFFLVYGLTKLGYF</sequence>
<keyword evidence="3" id="KW-1003">Cell membrane</keyword>
<keyword evidence="4 7" id="KW-0812">Transmembrane</keyword>
<gene>
    <name evidence="8" type="ORF">LS79_009790</name>
</gene>
<feature type="transmembrane region" description="Helical" evidence="7">
    <location>
        <begin position="125"/>
        <end position="144"/>
    </location>
</feature>
<evidence type="ECO:0000256" key="7">
    <source>
        <dbReference type="SAM" id="Phobius"/>
    </source>
</evidence>
<feature type="transmembrane region" description="Helical" evidence="7">
    <location>
        <begin position="217"/>
        <end position="239"/>
    </location>
</feature>
<dbReference type="InterPro" id="IPR018383">
    <property type="entry name" value="UPF0324_pro"/>
</dbReference>